<evidence type="ECO:0000313" key="8">
    <source>
        <dbReference type="EMBL" id="MTD53287.1"/>
    </source>
</evidence>
<dbReference type="Gene3D" id="1.20.1250.20">
    <property type="entry name" value="MFS general substrate transporter like domains"/>
    <property type="match status" value="1"/>
</dbReference>
<evidence type="ECO:0000259" key="7">
    <source>
        <dbReference type="PROSITE" id="PS50850"/>
    </source>
</evidence>
<dbReference type="AlphaFoldDB" id="A0A6N7YK79"/>
<dbReference type="PANTHER" id="PTHR23508">
    <property type="entry name" value="CARBOXYLIC ACID TRANSPORTER PROTEIN HOMOLOG"/>
    <property type="match status" value="1"/>
</dbReference>
<evidence type="ECO:0000256" key="5">
    <source>
        <dbReference type="SAM" id="MobiDB-lite"/>
    </source>
</evidence>
<evidence type="ECO:0000256" key="6">
    <source>
        <dbReference type="SAM" id="Phobius"/>
    </source>
</evidence>
<evidence type="ECO:0000256" key="2">
    <source>
        <dbReference type="ARBA" id="ARBA00022692"/>
    </source>
</evidence>
<feature type="transmembrane region" description="Helical" evidence="6">
    <location>
        <begin position="28"/>
        <end position="49"/>
    </location>
</feature>
<dbReference type="EMBL" id="WMBA01000004">
    <property type="protein sequence ID" value="MTD53287.1"/>
    <property type="molecule type" value="Genomic_DNA"/>
</dbReference>
<organism evidence="8 9">
    <name type="scientific">Amycolatopsis pithecellobii</name>
    <dbReference type="NCBI Taxonomy" id="664692"/>
    <lineage>
        <taxon>Bacteria</taxon>
        <taxon>Bacillati</taxon>
        <taxon>Actinomycetota</taxon>
        <taxon>Actinomycetes</taxon>
        <taxon>Pseudonocardiales</taxon>
        <taxon>Pseudonocardiaceae</taxon>
        <taxon>Amycolatopsis</taxon>
    </lineage>
</organism>
<gene>
    <name evidence="8" type="ORF">GKO32_04725</name>
</gene>
<evidence type="ECO:0000256" key="1">
    <source>
        <dbReference type="ARBA" id="ARBA00004651"/>
    </source>
</evidence>
<evidence type="ECO:0000256" key="3">
    <source>
        <dbReference type="ARBA" id="ARBA00022989"/>
    </source>
</evidence>
<feature type="domain" description="Major facilitator superfamily (MFS) profile" evidence="7">
    <location>
        <begin position="27"/>
        <end position="408"/>
    </location>
</feature>
<feature type="transmembrane region" description="Helical" evidence="6">
    <location>
        <begin position="61"/>
        <end position="84"/>
    </location>
</feature>
<comment type="caution">
    <text evidence="8">The sequence shown here is derived from an EMBL/GenBank/DDBJ whole genome shotgun (WGS) entry which is preliminary data.</text>
</comment>
<evidence type="ECO:0000256" key="4">
    <source>
        <dbReference type="ARBA" id="ARBA00023136"/>
    </source>
</evidence>
<sequence length="434" mass="43950">MALAASLEGVAMPLLSSSSGPRGRFDSVPLLLLALVADGFDTAAFAFVIPTLSRAWGLHPAAFTLPLVIANFGAVVGFFCCGWLSSRIGRHTVVSASVALFSVGTLLLPLSPSIAVMSALRLLIGFGFGAVIPAAVSLASDVVPPRLRASVSVAVLIGLSVGFTLGGLVGGRLLTRFGWHGVFWLPGAFFAVCAVLMWWRLPRISPAEPGQAATASLRSLFAAGLRSRTIMLGLFAFIVFAAYYTLQSWLPTLLVSTGFTTTQAPLAAAALGIGGIVGGILLALGSAYVRPARLLIVVSLLAVGCLVVAGLVPVRLAVLLTVLGGAGAGLLASCNGSAAIAVGVYDGATRTTGVAWTAGIGRVGSIVGPAAGGLLVALDQGVPVLVLGLVAPLLLAAGIAIALARRTRAAERKPLGARQDPHGRAAGTKLSTKE</sequence>
<dbReference type="InterPro" id="IPR020846">
    <property type="entry name" value="MFS_dom"/>
</dbReference>
<evidence type="ECO:0000313" key="9">
    <source>
        <dbReference type="Proteomes" id="UP000440096"/>
    </source>
</evidence>
<keyword evidence="3 6" id="KW-1133">Transmembrane helix</keyword>
<feature type="transmembrane region" description="Helical" evidence="6">
    <location>
        <begin position="318"/>
        <end position="342"/>
    </location>
</feature>
<feature type="transmembrane region" description="Helical" evidence="6">
    <location>
        <begin position="294"/>
        <end position="312"/>
    </location>
</feature>
<feature type="transmembrane region" description="Helical" evidence="6">
    <location>
        <begin position="114"/>
        <end position="139"/>
    </location>
</feature>
<feature type="transmembrane region" description="Helical" evidence="6">
    <location>
        <begin position="354"/>
        <end position="378"/>
    </location>
</feature>
<dbReference type="OrthoDB" id="9109650at2"/>
<dbReference type="Pfam" id="PF07690">
    <property type="entry name" value="MFS_1"/>
    <property type="match status" value="1"/>
</dbReference>
<keyword evidence="9" id="KW-1185">Reference proteome</keyword>
<feature type="transmembrane region" description="Helical" evidence="6">
    <location>
        <begin position="266"/>
        <end position="287"/>
    </location>
</feature>
<comment type="subcellular location">
    <subcellularLocation>
        <location evidence="1">Cell membrane</location>
        <topology evidence="1">Multi-pass membrane protein</topology>
    </subcellularLocation>
</comment>
<keyword evidence="2 6" id="KW-0812">Transmembrane</keyword>
<feature type="transmembrane region" description="Helical" evidence="6">
    <location>
        <begin position="229"/>
        <end position="246"/>
    </location>
</feature>
<dbReference type="PROSITE" id="PS50850">
    <property type="entry name" value="MFS"/>
    <property type="match status" value="1"/>
</dbReference>
<dbReference type="GO" id="GO:0005886">
    <property type="term" value="C:plasma membrane"/>
    <property type="evidence" value="ECO:0007669"/>
    <property type="project" value="UniProtKB-SubCell"/>
</dbReference>
<feature type="transmembrane region" description="Helical" evidence="6">
    <location>
        <begin position="91"/>
        <end position="108"/>
    </location>
</feature>
<dbReference type="InterPro" id="IPR036259">
    <property type="entry name" value="MFS_trans_sf"/>
</dbReference>
<dbReference type="SUPFAM" id="SSF103473">
    <property type="entry name" value="MFS general substrate transporter"/>
    <property type="match status" value="1"/>
</dbReference>
<feature type="transmembrane region" description="Helical" evidence="6">
    <location>
        <begin position="151"/>
        <end position="171"/>
    </location>
</feature>
<dbReference type="PANTHER" id="PTHR23508:SF10">
    <property type="entry name" value="CARBOXYLIC ACID TRANSPORTER PROTEIN HOMOLOG"/>
    <property type="match status" value="1"/>
</dbReference>
<name>A0A6N7YK79_9PSEU</name>
<dbReference type="Proteomes" id="UP000440096">
    <property type="component" value="Unassembled WGS sequence"/>
</dbReference>
<reference evidence="8 9" key="1">
    <citation type="submission" date="2019-11" db="EMBL/GenBank/DDBJ databases">
        <title>Draft genome of Amycolatopsis RM579.</title>
        <authorList>
            <person name="Duangmal K."/>
            <person name="Mingma R."/>
        </authorList>
    </citation>
    <scope>NUCLEOTIDE SEQUENCE [LARGE SCALE GENOMIC DNA]</scope>
    <source>
        <strain evidence="8 9">RM579</strain>
    </source>
</reference>
<dbReference type="InterPro" id="IPR011701">
    <property type="entry name" value="MFS"/>
</dbReference>
<feature type="region of interest" description="Disordered" evidence="5">
    <location>
        <begin position="412"/>
        <end position="434"/>
    </location>
</feature>
<dbReference type="GO" id="GO:0046943">
    <property type="term" value="F:carboxylic acid transmembrane transporter activity"/>
    <property type="evidence" value="ECO:0007669"/>
    <property type="project" value="TreeGrafter"/>
</dbReference>
<accession>A0A6N7YK79</accession>
<proteinExistence type="predicted"/>
<keyword evidence="4 6" id="KW-0472">Membrane</keyword>
<feature type="transmembrane region" description="Helical" evidence="6">
    <location>
        <begin position="384"/>
        <end position="404"/>
    </location>
</feature>
<feature type="compositionally biased region" description="Basic and acidic residues" evidence="5">
    <location>
        <begin position="412"/>
        <end position="423"/>
    </location>
</feature>
<protein>
    <submittedName>
        <fullName evidence="8">MFS transporter</fullName>
    </submittedName>
</protein>
<feature type="transmembrane region" description="Helical" evidence="6">
    <location>
        <begin position="177"/>
        <end position="199"/>
    </location>
</feature>